<organism evidence="8 9">
    <name type="scientific">Drouetiella hepatica Uher 2000/2452</name>
    <dbReference type="NCBI Taxonomy" id="904376"/>
    <lineage>
        <taxon>Bacteria</taxon>
        <taxon>Bacillati</taxon>
        <taxon>Cyanobacteriota</taxon>
        <taxon>Cyanophyceae</taxon>
        <taxon>Oculatellales</taxon>
        <taxon>Oculatellaceae</taxon>
        <taxon>Drouetiella</taxon>
    </lineage>
</organism>
<evidence type="ECO:0000256" key="5">
    <source>
        <dbReference type="ARBA" id="ARBA00023180"/>
    </source>
</evidence>
<feature type="compositionally biased region" description="Polar residues" evidence="6">
    <location>
        <begin position="2067"/>
        <end position="2128"/>
    </location>
</feature>
<feature type="compositionally biased region" description="Basic and acidic residues" evidence="6">
    <location>
        <begin position="2577"/>
        <end position="2598"/>
    </location>
</feature>
<dbReference type="InterPro" id="IPR013783">
    <property type="entry name" value="Ig-like_fold"/>
</dbReference>
<comment type="subcellular location">
    <subcellularLocation>
        <location evidence="1">Membrane</location>
        <topology evidence="1">Single-pass membrane protein</topology>
    </subcellularLocation>
</comment>
<dbReference type="SUPFAM" id="SSF49313">
    <property type="entry name" value="Cadherin-like"/>
    <property type="match status" value="6"/>
</dbReference>
<evidence type="ECO:0000259" key="7">
    <source>
        <dbReference type="PROSITE" id="PS50268"/>
    </source>
</evidence>
<evidence type="ECO:0000313" key="9">
    <source>
        <dbReference type="Proteomes" id="UP000757435"/>
    </source>
</evidence>
<dbReference type="PRINTS" id="PR00205">
    <property type="entry name" value="CADHERIN"/>
</dbReference>
<dbReference type="PROSITE" id="PS00018">
    <property type="entry name" value="EF_HAND_1"/>
    <property type="match status" value="1"/>
</dbReference>
<dbReference type="Gene3D" id="2.150.10.10">
    <property type="entry name" value="Serralysin-like metalloprotease, C-terminal"/>
    <property type="match status" value="2"/>
</dbReference>
<feature type="compositionally biased region" description="Polar residues" evidence="6">
    <location>
        <begin position="2140"/>
        <end position="2154"/>
    </location>
</feature>
<feature type="domain" description="Cadherin" evidence="7">
    <location>
        <begin position="1434"/>
        <end position="1527"/>
    </location>
</feature>
<dbReference type="InterPro" id="IPR050174">
    <property type="entry name" value="Protocadherin/Cadherin-CA"/>
</dbReference>
<dbReference type="Pfam" id="PF00353">
    <property type="entry name" value="HemolysinCabind"/>
    <property type="match status" value="2"/>
</dbReference>
<dbReference type="Gene3D" id="2.60.40.10">
    <property type="entry name" value="Immunoglobulins"/>
    <property type="match status" value="1"/>
</dbReference>
<proteinExistence type="predicted"/>
<feature type="domain" description="Cadherin" evidence="7">
    <location>
        <begin position="1334"/>
        <end position="1427"/>
    </location>
</feature>
<dbReference type="GO" id="GO:0007156">
    <property type="term" value="P:homophilic cell adhesion via plasma membrane adhesion molecules"/>
    <property type="evidence" value="ECO:0007669"/>
    <property type="project" value="InterPro"/>
</dbReference>
<gene>
    <name evidence="8" type="ORF">KME15_23775</name>
</gene>
<dbReference type="InterPro" id="IPR013517">
    <property type="entry name" value="FG-GAP"/>
</dbReference>
<evidence type="ECO:0000256" key="2">
    <source>
        <dbReference type="ARBA" id="ARBA00022692"/>
    </source>
</evidence>
<reference evidence="8" key="1">
    <citation type="submission" date="2021-05" db="EMBL/GenBank/DDBJ databases">
        <authorList>
            <person name="Pietrasiak N."/>
            <person name="Ward R."/>
            <person name="Stajich J.E."/>
            <person name="Kurbessoian T."/>
        </authorList>
    </citation>
    <scope>NUCLEOTIDE SEQUENCE</scope>
    <source>
        <strain evidence="8">UHER 2000/2452</strain>
    </source>
</reference>
<protein>
    <submittedName>
        <fullName evidence="8">DUF4347 domain-containing protein</fullName>
    </submittedName>
</protein>
<dbReference type="Pfam" id="PF13517">
    <property type="entry name" value="FG-GAP_3"/>
    <property type="match status" value="1"/>
</dbReference>
<dbReference type="PROSITE" id="PS00330">
    <property type="entry name" value="HEMOLYSIN_CALCIUM"/>
    <property type="match status" value="1"/>
</dbReference>
<dbReference type="InterPro" id="IPR001343">
    <property type="entry name" value="Hemolysn_Ca-bd"/>
</dbReference>
<dbReference type="InterPro" id="IPR015919">
    <property type="entry name" value="Cadherin-like_sf"/>
</dbReference>
<dbReference type="InterPro" id="IPR028994">
    <property type="entry name" value="Integrin_alpha_N"/>
</dbReference>
<feature type="compositionally biased region" description="Basic and acidic residues" evidence="6">
    <location>
        <begin position="2509"/>
        <end position="2533"/>
    </location>
</feature>
<keyword evidence="5" id="KW-0325">Glycoprotein</keyword>
<dbReference type="PANTHER" id="PTHR24028:SF316">
    <property type="entry name" value="NEURAL-CADHERIN-LIKE"/>
    <property type="match status" value="1"/>
</dbReference>
<name>A0A951UP83_9CYAN</name>
<feature type="compositionally biased region" description="Basic and acidic residues" evidence="6">
    <location>
        <begin position="2450"/>
        <end position="2474"/>
    </location>
</feature>
<dbReference type="PANTHER" id="PTHR24028">
    <property type="entry name" value="CADHERIN-87A"/>
    <property type="match status" value="1"/>
</dbReference>
<dbReference type="SMART" id="SM00112">
    <property type="entry name" value="CA"/>
    <property type="match status" value="5"/>
</dbReference>
<feature type="compositionally biased region" description="Basic and acidic residues" evidence="6">
    <location>
        <begin position="2611"/>
        <end position="2632"/>
    </location>
</feature>
<evidence type="ECO:0000256" key="4">
    <source>
        <dbReference type="ARBA" id="ARBA00022989"/>
    </source>
</evidence>
<feature type="domain" description="Cadherin" evidence="7">
    <location>
        <begin position="1127"/>
        <end position="1242"/>
    </location>
</feature>
<feature type="compositionally biased region" description="Basic and acidic residues" evidence="6">
    <location>
        <begin position="2168"/>
        <end position="2178"/>
    </location>
</feature>
<feature type="compositionally biased region" description="Basic and acidic residues" evidence="6">
    <location>
        <begin position="2482"/>
        <end position="2501"/>
    </location>
</feature>
<dbReference type="Pfam" id="PF14252">
    <property type="entry name" value="DUF4347"/>
    <property type="match status" value="1"/>
</dbReference>
<evidence type="ECO:0000256" key="6">
    <source>
        <dbReference type="SAM" id="MobiDB-lite"/>
    </source>
</evidence>
<feature type="domain" description="Cadherin" evidence="7">
    <location>
        <begin position="1534"/>
        <end position="1627"/>
    </location>
</feature>
<dbReference type="InterPro" id="IPR018511">
    <property type="entry name" value="Hemolysin-typ_Ca-bd_CS"/>
</dbReference>
<feature type="compositionally biased region" description="Polar residues" evidence="6">
    <location>
        <begin position="2027"/>
        <end position="2055"/>
    </location>
</feature>
<dbReference type="GO" id="GO:0005886">
    <property type="term" value="C:plasma membrane"/>
    <property type="evidence" value="ECO:0007669"/>
    <property type="project" value="TreeGrafter"/>
</dbReference>
<dbReference type="EMBL" id="JAHHHD010000043">
    <property type="protein sequence ID" value="MBW4661701.1"/>
    <property type="molecule type" value="Genomic_DNA"/>
</dbReference>
<keyword evidence="4" id="KW-1133">Transmembrane helix</keyword>
<dbReference type="Gene3D" id="2.130.10.130">
    <property type="entry name" value="Integrin alpha, N-terminal"/>
    <property type="match status" value="1"/>
</dbReference>
<dbReference type="SUPFAM" id="SSF51120">
    <property type="entry name" value="beta-Roll"/>
    <property type="match status" value="1"/>
</dbReference>
<dbReference type="Proteomes" id="UP000757435">
    <property type="component" value="Unassembled WGS sequence"/>
</dbReference>
<feature type="domain" description="Cadherin" evidence="7">
    <location>
        <begin position="1238"/>
        <end position="1327"/>
    </location>
</feature>
<dbReference type="InterPro" id="IPR002126">
    <property type="entry name" value="Cadherin-like_dom"/>
</dbReference>
<feature type="compositionally biased region" description="Basic and acidic residues" evidence="6">
    <location>
        <begin position="2541"/>
        <end position="2565"/>
    </location>
</feature>
<dbReference type="InterPro" id="IPR011049">
    <property type="entry name" value="Serralysin-like_metalloprot_C"/>
</dbReference>
<keyword evidence="3" id="KW-0732">Signal</keyword>
<dbReference type="PROSITE" id="PS50268">
    <property type="entry name" value="CADHERIN_2"/>
    <property type="match status" value="5"/>
</dbReference>
<keyword evidence="4" id="KW-0472">Membrane</keyword>
<dbReference type="CDD" id="cd11304">
    <property type="entry name" value="Cadherin_repeat"/>
    <property type="match status" value="5"/>
</dbReference>
<sequence>MYPATAPNVTILEQPIASSSPLMSSFFQNGSPRSTQTLVAIDSGVDFPKTLAAGVAEGATTLILDAKRDGIAQITAALKQYPEITSLHLFTHGTPGCLHLGNAQLSLDTLDRYAWDLQTWFSPSLNTLHAIPQLLLYACNVAAGNIGIEFIAKLHHLTGANIAASTTTVGNGNWQLDVTTGNIKPFPVFTQALISSYRGTLAEEWIEDTSAQYFNDVIQNNPSNLQGNRQITFADIDRDGDLDLVTGIGNKVYFFKRNGVNGNFSGSGTQINTNGWEKNGLNADFADLDKDGDLDMVVGSDDDRLEQLEGNNGNDFRWEDLLEDDDEHVYDEDDGHPPATYVTIGDVGNGHDNIIIGRTYGKVDFVRINRVVDGEPEYDLDYDDDNGQEALNADNGQVSSNGGAAIPTIGDVDGDGDQDLLVGSSTGGALKYYKYDSGGYKDQTGVNNPFSAWKGAAAIVNLDGIGKKEVVVAFGGTLKVLRSNAQPTIGTQAITLDAIDEDSVAPAGAVGMRVSALVSRSQGTDADGQTLGIAVITADLSEGTWYYSTDDGANWQALPAISDTNALLLGANGRLYFMPQLNENSDNTDYEKASDGKPFFAFKVWDQTKGAVGSQFNPIGNAFSNNTAEAQLIQVNAVADAPTISNIDRSAAEGDLAIYFAKADFESRFQGEDGKSLKKIKVIDLPSDGTLKLSGANVTPGQEIDLNELDNLSFEFDENFNGNVGFTWKATDGQTYSANEASANVNIAWENDLPTISDINRSANEDNAIDFSLSDFIGSFSDPIDADPTLNKAPDLRGNSLQEIQISSLPDPISGALFLSGNAVAINQKIAAGALNGLKFIPNANFNGNISFGWKGSDGEAYANNGASINLTLFSVNDAPVVSPIATGGNEDTTIEFFDSDFISKFFDIDRDVNLNKGSLMPSSLNKIRIISLPSNGTLMLDNSVVSSNQEIGVGELNKLKFVPNANFNGYVSFSWNASDGSLYAVANSTSNITIDPINDIPTVADFNRTLDEDNTVVFAASEFINRFSDIDTDLSLNQHVTKSPRVLSKIQITDLPLTGTLTLNGAAVETNQEIATADLNNLRYVPPKDFNGSINFKWNGHDGSVYALVGATTTINLNPINDRPSDVVPSNTSVLENVDVNTLVATLATRDVDAGDTFNYGLVSGDGDRDNAAFRIAGNKLFVMESPDREAKPAYRVRVRTTDQDGLHIDRAFVIAVLNVDEDPTNLKLSRADLDENIPADTVVGRFSTEDPEGKGTFVYTLEQGIGDNDNRDFTIIGNQLRVNEAPDFEKKSSYKIRVRTADATGLSIERQFEITANDIYESPTDIHLSNDTIRENIDANALIGILSAIDSDRGNDYSYTLVSGDGDSDNELFKIQDNELVLKQSPNFEAKSRHTIRVRTTDDTGLSFTKTLNVKVQNVNEAPTNIRFSEDSVRENTEVGAIAALLTAVDPDENDSFTYRLAAGDGDNDNGSFGIRGNQLILRESPDFEKKSNYKVQVRTTDASGLTYMRAVTLAIKDINEAPTSLLLSNDQIDENVDERTVIGELSSKDQDKGDRFTYTLVNGAGSEDNNAFVIRDSQLLINDSPNFEEKSRYSIRLRTTDDGGLSDDKFLTISIRDLNEKPRVGEAIEDLTTPINEAFRFQVSKKAFKDGDGDRLTLKATLANGDPLPDWLKFDPKTKFFIGKPDLNDIDDLNIKVTASDSEGKSASQTFKLSVKEAYDAQEAKKGLSEGLDRIQTVVDSQMAKVDVPILGKLDKVTPTFIQDLKKGLEGGIGNEKGFSLKEFEKIIQKSLKPYFDRVDVKIDTSQSSKGEVELQISVGNRYNIGSIPLDIDLGLPGLLSLQSQGTVDGAFEYGLSLGIGFSKDLGFFIDTGVTELTAGLGFGLSNDFKATANLGFLQLDVQDNKPKNKKGGKEGGTYVGGEFKLGLNDLDQPSAKDDGDRLTLKELKMKSRDDKLLYADFDINPVIDLKAKTTILGSDVIPSLNFDFKVDWKAFHYSYGKPEPKQTQPMKSAEPEKPLSGKNPGNAQEKPSGNAQEKPSSGKNPGNAQEKLSNDKDLGNAQEKPSGNAQEKPSSGKNPGNAQEKPSNDKNLGNAQEKPSSGKNPGNAQEKPSSGKNPGNAQEKPSNDKDPGNAQEKPSSGKNPGNAQEKPSNDKDPGNAQEKLSNDKNPDIKKPGSVQPHPTKQETVTEIVLESKTITVELKTDVLIDRFIRLGNLPWWIKNEVRRNSSQNAFPIQDPKTRLTTKLTVDRKFLGPNLNSDLMLNGGYKDFNQKTHFDYLKRFEGESAQFLKEHRDWQAALTNGIKGDANAYKATVLKQVQNLINKNALPFGGKDLEELKNAEFSKDFDSFKNKNSLNLEIARIDLKTVTVKVTGKIEVTKTIVKQKDSVPSDKKKTPDTTDTQGGQSQEDSQEGQKPDTKKSDTKKPNSTKQEKSQEDSQGDLQEGQKSDTKKPDTKKPNSTKQEKSQEDSQGDSQEGQKSDTKKPNSTKQEKSQEDAQEDSQEGQKSDTKKSDTKKPNSTKQEKSQEDSQGDSQEGQRPDTKKPDSKKPITSDKNKTSDTTDAQGGQSQDKPNKTSDSDKKLPTATKDKAKTDTLGADKSSNAQDNKKTDLASGKSDGKTGGEAVAKKNKVEKSTIQFNNMQIDLGTFISDFAKPILTKIDEIIKPFSPIIKFLNQDTKLISELGLGSFFDQNRDNKVTIIEIGSTLARKKVDTRFLVALELIEEVTDLIGTLSKQDGNIKIDLGSHKIEFGQDKQGIVKTGNKTATLAKTDVSKQLAQSKVSSQAKNFLTKLNNIEGLQFPILTDPAAAIGLLLGQPSVDLFKYDMPDLDFGFNVHKEFSIWGPIGGLLKGEFKAKTNLSFGFDTFGLDQWKQSSYALNKSYEIFDGFYVDDLPGNELQVNASIEAGAGLNLLAVGGYVKGGIEGKVGLDLVDIGEAKGESDQKLHAISEILPRILKPQDLFNLNGEVNAFLGAEVTSFGDTVWERRFATFQLASFSVGGDNGGKTSNKYIAGATIYLDANFNGLQDANEPFTISNADATYNLQIPMEQFDTNRNGAIDPSEGRLVSLGGTDTFTYLAVETLLAAPAGYSMITPVTTLVSALVQRGLDLTQAQTVVKATLGLPPEIDLASFDPIAAIQSGDSNGVKLMTAHVQIENLIGMTTQFIRGVSKLSVVQISESVVNALLTTGNLSPGSINLSDTAQIQRLIETVVSQLQTTEPSQNWQQLLTLSASAAQVIAEGSQRVATVMTSQSLDSVLEQVSKVQYVLLKETAQDLKAAAAGTKPIAEVIAENTGSGFDAGLTNLEAPSPYGKVVGTEGRDVLRGMQGKVNVMVGYGGDDRLFGETGDDLMSGDEGNDILNGGAGADMLRGGAGRDRLMGNDGNDILVGDSGNDILIGGKGADQFRLEVPASGADQIMDFSVRQDVLEVLVSGSVNGLKVGASLTQRQFRLGAKAMDKSDRFIYNQSTGALFYDADGIGKESKQFKLAELSKGLAVTHQNIVIA</sequence>
<accession>A0A951UP83</accession>
<dbReference type="SMART" id="SM00736">
    <property type="entry name" value="CADG"/>
    <property type="match status" value="1"/>
</dbReference>
<reference evidence="8" key="2">
    <citation type="journal article" date="2022" name="Microbiol. Resour. Announc.">
        <title>Metagenome Sequencing to Explore Phylogenomics of Terrestrial Cyanobacteria.</title>
        <authorList>
            <person name="Ward R.D."/>
            <person name="Stajich J.E."/>
            <person name="Johansen J.R."/>
            <person name="Huntemann M."/>
            <person name="Clum A."/>
            <person name="Foster B."/>
            <person name="Foster B."/>
            <person name="Roux S."/>
            <person name="Palaniappan K."/>
            <person name="Varghese N."/>
            <person name="Mukherjee S."/>
            <person name="Reddy T.B.K."/>
            <person name="Daum C."/>
            <person name="Copeland A."/>
            <person name="Chen I.A."/>
            <person name="Ivanova N.N."/>
            <person name="Kyrpides N.C."/>
            <person name="Shapiro N."/>
            <person name="Eloe-Fadrosh E.A."/>
            <person name="Pietrasiak N."/>
        </authorList>
    </citation>
    <scope>NUCLEOTIDE SEQUENCE</scope>
    <source>
        <strain evidence="8">UHER 2000/2452</strain>
    </source>
</reference>
<dbReference type="Pfam" id="PF05345">
    <property type="entry name" value="He_PIG"/>
    <property type="match status" value="1"/>
</dbReference>
<feature type="compositionally biased region" description="Low complexity" evidence="6">
    <location>
        <begin position="2404"/>
        <end position="2414"/>
    </location>
</feature>
<feature type="compositionally biased region" description="Basic and acidic residues" evidence="6">
    <location>
        <begin position="2418"/>
        <end position="2442"/>
    </location>
</feature>
<feature type="region of interest" description="Disordered" evidence="6">
    <location>
        <begin position="2004"/>
        <end position="2190"/>
    </location>
</feature>
<feature type="region of interest" description="Disordered" evidence="6">
    <location>
        <begin position="2390"/>
        <end position="2632"/>
    </location>
</feature>
<dbReference type="InterPro" id="IPR025592">
    <property type="entry name" value="DUF4347"/>
</dbReference>
<comment type="caution">
    <text evidence="8">The sequence shown here is derived from an EMBL/GenBank/DDBJ whole genome shotgun (WGS) entry which is preliminary data.</text>
</comment>
<dbReference type="SUPFAM" id="SSF69318">
    <property type="entry name" value="Integrin alpha N-terminal domain"/>
    <property type="match status" value="1"/>
</dbReference>
<dbReference type="InterPro" id="IPR006644">
    <property type="entry name" value="Cadg"/>
</dbReference>
<keyword evidence="2" id="KW-0812">Transmembrane</keyword>
<evidence type="ECO:0000256" key="3">
    <source>
        <dbReference type="ARBA" id="ARBA00022729"/>
    </source>
</evidence>
<dbReference type="NCBIfam" id="NF012211">
    <property type="entry name" value="tand_rpt_95"/>
    <property type="match status" value="1"/>
</dbReference>
<evidence type="ECO:0000256" key="1">
    <source>
        <dbReference type="ARBA" id="ARBA00004167"/>
    </source>
</evidence>
<dbReference type="InterPro" id="IPR018247">
    <property type="entry name" value="EF_Hand_1_Ca_BS"/>
</dbReference>
<evidence type="ECO:0000313" key="8">
    <source>
        <dbReference type="EMBL" id="MBW4661701.1"/>
    </source>
</evidence>
<dbReference type="GO" id="GO:0005509">
    <property type="term" value="F:calcium ion binding"/>
    <property type="evidence" value="ECO:0007669"/>
    <property type="project" value="InterPro"/>
</dbReference>
<dbReference type="Gene3D" id="2.60.40.60">
    <property type="entry name" value="Cadherins"/>
    <property type="match status" value="5"/>
</dbReference>
<feature type="compositionally biased region" description="Basic and acidic residues" evidence="6">
    <location>
        <begin position="2390"/>
        <end position="2403"/>
    </location>
</feature>